<comment type="caution">
    <text evidence="2">The sequence shown here is derived from an EMBL/GenBank/DDBJ whole genome shotgun (WGS) entry which is preliminary data.</text>
</comment>
<evidence type="ECO:0000313" key="2">
    <source>
        <dbReference type="EMBL" id="EYF03238.1"/>
    </source>
</evidence>
<feature type="region of interest" description="Disordered" evidence="1">
    <location>
        <begin position="70"/>
        <end position="92"/>
    </location>
</feature>
<reference evidence="2 3" key="1">
    <citation type="submission" date="2013-05" db="EMBL/GenBank/DDBJ databases">
        <title>Genome assembly of Chondromyces apiculatus DSM 436.</title>
        <authorList>
            <person name="Sharma G."/>
            <person name="Khatri I."/>
            <person name="Kaur C."/>
            <person name="Mayilraj S."/>
            <person name="Subramanian S."/>
        </authorList>
    </citation>
    <scope>NUCLEOTIDE SEQUENCE [LARGE SCALE GENOMIC DNA]</scope>
    <source>
        <strain evidence="2 3">DSM 436</strain>
    </source>
</reference>
<keyword evidence="3" id="KW-1185">Reference proteome</keyword>
<evidence type="ECO:0000256" key="1">
    <source>
        <dbReference type="SAM" id="MobiDB-lite"/>
    </source>
</evidence>
<dbReference type="STRING" id="1192034.CAP_5742"/>
<feature type="compositionally biased region" description="Basic and acidic residues" evidence="1">
    <location>
        <begin position="81"/>
        <end position="92"/>
    </location>
</feature>
<protein>
    <submittedName>
        <fullName evidence="2">Uncharacterized protein</fullName>
    </submittedName>
</protein>
<sequence length="92" mass="9487">MEATAPFEDAAQTDAPEHGVGSATGLPPGIAEILSTLVTESGGLRFLLKTAVVSVTVGLSFGTTLGICARLPGDPSTSPSSDERAYPVWRER</sequence>
<dbReference type="AlphaFoldDB" id="A0A017T1X7"/>
<dbReference type="Proteomes" id="UP000019678">
    <property type="component" value="Unassembled WGS sequence"/>
</dbReference>
<proteinExistence type="predicted"/>
<gene>
    <name evidence="2" type="ORF">CAP_5742</name>
</gene>
<feature type="region of interest" description="Disordered" evidence="1">
    <location>
        <begin position="1"/>
        <end position="26"/>
    </location>
</feature>
<name>A0A017T1X7_9BACT</name>
<organism evidence="2 3">
    <name type="scientific">Chondromyces apiculatus DSM 436</name>
    <dbReference type="NCBI Taxonomy" id="1192034"/>
    <lineage>
        <taxon>Bacteria</taxon>
        <taxon>Pseudomonadati</taxon>
        <taxon>Myxococcota</taxon>
        <taxon>Polyangia</taxon>
        <taxon>Polyangiales</taxon>
        <taxon>Polyangiaceae</taxon>
        <taxon>Chondromyces</taxon>
    </lineage>
</organism>
<dbReference type="EMBL" id="ASRX01000049">
    <property type="protein sequence ID" value="EYF03238.1"/>
    <property type="molecule type" value="Genomic_DNA"/>
</dbReference>
<evidence type="ECO:0000313" key="3">
    <source>
        <dbReference type="Proteomes" id="UP000019678"/>
    </source>
</evidence>
<accession>A0A017T1X7</accession>